<dbReference type="Gene3D" id="3.30.1360.120">
    <property type="entry name" value="Probable tRNA modification gtpase trme, domain 1"/>
    <property type="match status" value="1"/>
</dbReference>
<dbReference type="Proteomes" id="UP000043764">
    <property type="component" value="Unassembled WGS sequence"/>
</dbReference>
<reference evidence="2" key="1">
    <citation type="submission" date="2015-05" db="EMBL/GenBank/DDBJ databases">
        <authorList>
            <person name="Rodrigo-Torres Lidia"/>
            <person name="Arahal R.David."/>
        </authorList>
    </citation>
    <scope>NUCLEOTIDE SEQUENCE [LARGE SCALE GENOMIC DNA]</scope>
    <source>
        <strain evidence="2">CECT 7321</strain>
    </source>
</reference>
<dbReference type="SUPFAM" id="SSF103025">
    <property type="entry name" value="Folate-binding domain"/>
    <property type="match status" value="1"/>
</dbReference>
<dbReference type="RefSeq" id="WP_050672473.1">
    <property type="nucleotide sequence ID" value="NZ_CVRL01000005.1"/>
</dbReference>
<gene>
    <name evidence="1" type="ORF">NIT7321_00501</name>
</gene>
<sequence>MVELSAKTPCADLLPLTVGALTLSEVAPTVMTTLSPYEGCRDALSAALETRYDLRWPKPNRSTAKAGVRLLWFGRDMALLSGAAPDRALSDHAALVDQSDGWAVVQLSGAGAEDALARLCPVDLRPSVFKRGHTARCDLRHMMASITRLGPASFQIMVFRSMAETLVEDVKTAMEAVAARG</sequence>
<dbReference type="AlphaFoldDB" id="A0A0H5CY01"/>
<evidence type="ECO:0000313" key="1">
    <source>
        <dbReference type="EMBL" id="CRL09669.1"/>
    </source>
</evidence>
<dbReference type="Gene3D" id="3.30.70.1520">
    <property type="entry name" value="Heterotetrameric sarcosine oxidase"/>
    <property type="match status" value="1"/>
</dbReference>
<accession>A0A0H5CY01</accession>
<proteinExistence type="predicted"/>
<name>A0A0H5CY01_9RHOB</name>
<evidence type="ECO:0000313" key="2">
    <source>
        <dbReference type="Proteomes" id="UP000043764"/>
    </source>
</evidence>
<dbReference type="InterPro" id="IPR027266">
    <property type="entry name" value="TrmE/GcvT-like"/>
</dbReference>
<keyword evidence="2" id="KW-1185">Reference proteome</keyword>
<dbReference type="EMBL" id="CVRL01000005">
    <property type="protein sequence ID" value="CRL09669.1"/>
    <property type="molecule type" value="Genomic_DNA"/>
</dbReference>
<organism evidence="1 2">
    <name type="scientific">Phaeobacter italicus</name>
    <dbReference type="NCBI Taxonomy" id="481446"/>
    <lineage>
        <taxon>Bacteria</taxon>
        <taxon>Pseudomonadati</taxon>
        <taxon>Pseudomonadota</taxon>
        <taxon>Alphaproteobacteria</taxon>
        <taxon>Rhodobacterales</taxon>
        <taxon>Roseobacteraceae</taxon>
        <taxon>Phaeobacter</taxon>
    </lineage>
</organism>
<dbReference type="STRING" id="481446.NIT7645_00285"/>
<protein>
    <submittedName>
        <fullName evidence="1">Sarcosine oxidase, gamma subunit family</fullName>
    </submittedName>
</protein>